<evidence type="ECO:0000313" key="1">
    <source>
        <dbReference type="EMBL" id="MDN7934641.1"/>
    </source>
</evidence>
<accession>A0ABT8PIE1</accession>
<protein>
    <submittedName>
        <fullName evidence="1">Uncharacterized protein</fullName>
    </submittedName>
</protein>
<comment type="caution">
    <text evidence="1">The sequence shown here is derived from an EMBL/GenBank/DDBJ whole genome shotgun (WGS) entry which is preliminary data.</text>
</comment>
<dbReference type="RefSeq" id="WP_301756734.1">
    <property type="nucleotide sequence ID" value="NZ_JAUJSQ010000011.1"/>
</dbReference>
<dbReference type="EMBL" id="JAUJSQ010000011">
    <property type="protein sequence ID" value="MDN7934641.1"/>
    <property type="molecule type" value="Genomic_DNA"/>
</dbReference>
<organism evidence="1 2">
    <name type="scientific">Burkholderia metallica</name>
    <dbReference type="NCBI Taxonomy" id="488729"/>
    <lineage>
        <taxon>Bacteria</taxon>
        <taxon>Pseudomonadati</taxon>
        <taxon>Pseudomonadota</taxon>
        <taxon>Betaproteobacteria</taxon>
        <taxon>Burkholderiales</taxon>
        <taxon>Burkholderiaceae</taxon>
        <taxon>Burkholderia</taxon>
        <taxon>Burkholderia cepacia complex</taxon>
    </lineage>
</organism>
<sequence length="96" mass="11161">MDLDTTARSPEELNAKLARFIEKVEMDRDFSLAVIDRVGVRTHKRIAWGYRKLFPLSMATLVVIGMTEYQRRTERYQDFTRLALKSQAKLGAVVNR</sequence>
<name>A0ABT8PIE1_9BURK</name>
<dbReference type="Proteomes" id="UP001171606">
    <property type="component" value="Unassembled WGS sequence"/>
</dbReference>
<keyword evidence="2" id="KW-1185">Reference proteome</keyword>
<proteinExistence type="predicted"/>
<reference evidence="1" key="1">
    <citation type="submission" date="2023-07" db="EMBL/GenBank/DDBJ databases">
        <title>A collection of bacterial strains from the Burkholderia cepacia Research Laboratory and Repository.</title>
        <authorList>
            <person name="Lipuma J."/>
            <person name="Spilker T."/>
            <person name="Caverly L."/>
        </authorList>
    </citation>
    <scope>NUCLEOTIDE SEQUENCE</scope>
    <source>
        <strain evidence="1">AU42020</strain>
    </source>
</reference>
<evidence type="ECO:0000313" key="2">
    <source>
        <dbReference type="Proteomes" id="UP001171606"/>
    </source>
</evidence>
<gene>
    <name evidence="1" type="ORF">QZM52_25465</name>
</gene>